<organism evidence="6 7">
    <name type="scientific">Dimargaris cristalligena</name>
    <dbReference type="NCBI Taxonomy" id="215637"/>
    <lineage>
        <taxon>Eukaryota</taxon>
        <taxon>Fungi</taxon>
        <taxon>Fungi incertae sedis</taxon>
        <taxon>Zoopagomycota</taxon>
        <taxon>Kickxellomycotina</taxon>
        <taxon>Dimargaritomycetes</taxon>
        <taxon>Dimargaritales</taxon>
        <taxon>Dimargaritaceae</taxon>
        <taxon>Dimargaris</taxon>
    </lineage>
</organism>
<accession>A0A4P9ZWW6</accession>
<evidence type="ECO:0000259" key="5">
    <source>
        <dbReference type="PROSITE" id="PS51733"/>
    </source>
</evidence>
<protein>
    <recommendedName>
        <fullName evidence="4">Putative lipoate-protein ligase A</fullName>
    </recommendedName>
</protein>
<dbReference type="NCBIfam" id="TIGR00545">
    <property type="entry name" value="lipoyltrans"/>
    <property type="match status" value="1"/>
</dbReference>
<dbReference type="STRING" id="215637.A0A4P9ZWW6"/>
<reference evidence="7" key="1">
    <citation type="journal article" date="2018" name="Nat. Microbiol.">
        <title>Leveraging single-cell genomics to expand the fungal tree of life.</title>
        <authorList>
            <person name="Ahrendt S.R."/>
            <person name="Quandt C.A."/>
            <person name="Ciobanu D."/>
            <person name="Clum A."/>
            <person name="Salamov A."/>
            <person name="Andreopoulos B."/>
            <person name="Cheng J.F."/>
            <person name="Woyke T."/>
            <person name="Pelin A."/>
            <person name="Henrissat B."/>
            <person name="Reynolds N.K."/>
            <person name="Benny G.L."/>
            <person name="Smith M.E."/>
            <person name="James T.Y."/>
            <person name="Grigoriev I.V."/>
        </authorList>
    </citation>
    <scope>NUCLEOTIDE SEQUENCE [LARGE SCALE GENOMIC DNA]</scope>
    <source>
        <strain evidence="7">RSA 468</strain>
    </source>
</reference>
<dbReference type="PROSITE" id="PS51733">
    <property type="entry name" value="BPL_LPL_CATALYTIC"/>
    <property type="match status" value="1"/>
</dbReference>
<dbReference type="InterPro" id="IPR004562">
    <property type="entry name" value="LipoylTrfase_LipoateP_Ligase"/>
</dbReference>
<dbReference type="Proteomes" id="UP000268162">
    <property type="component" value="Unassembled WGS sequence"/>
</dbReference>
<evidence type="ECO:0000313" key="7">
    <source>
        <dbReference type="Proteomes" id="UP000268162"/>
    </source>
</evidence>
<keyword evidence="7" id="KW-1185">Reference proteome</keyword>
<evidence type="ECO:0000256" key="1">
    <source>
        <dbReference type="ARBA" id="ARBA00003253"/>
    </source>
</evidence>
<dbReference type="UniPathway" id="UPA00537">
    <property type="reaction ID" value="UER00595"/>
</dbReference>
<evidence type="ECO:0000313" key="6">
    <source>
        <dbReference type="EMBL" id="RKP37190.1"/>
    </source>
</evidence>
<feature type="domain" description="BPL/LPL catalytic" evidence="5">
    <location>
        <begin position="23"/>
        <end position="202"/>
    </location>
</feature>
<comment type="pathway">
    <text evidence="2">Protein modification; protein lipoylation via exogenous pathway; protein N(6)-(lipoyl)lysine from lipoate: step 2/2.</text>
</comment>
<dbReference type="Gene3D" id="3.30.930.10">
    <property type="entry name" value="Bira Bifunctional Protein, Domain 2"/>
    <property type="match status" value="1"/>
</dbReference>
<dbReference type="CDD" id="cd16443">
    <property type="entry name" value="LplA"/>
    <property type="match status" value="1"/>
</dbReference>
<dbReference type="InterPro" id="IPR004143">
    <property type="entry name" value="BPL_LPL_catalytic"/>
</dbReference>
<dbReference type="AlphaFoldDB" id="A0A4P9ZWW6"/>
<evidence type="ECO:0000256" key="3">
    <source>
        <dbReference type="ARBA" id="ARBA00008242"/>
    </source>
</evidence>
<dbReference type="GO" id="GO:0009249">
    <property type="term" value="P:protein lipoylation"/>
    <property type="evidence" value="ECO:0007669"/>
    <property type="project" value="InterPro"/>
</dbReference>
<name>A0A4P9ZWW6_9FUNG</name>
<dbReference type="PANTHER" id="PTHR12561:SF3">
    <property type="entry name" value="LIPOYLTRANSFERASE 1, MITOCHONDRIAL"/>
    <property type="match status" value="1"/>
</dbReference>
<evidence type="ECO:0000256" key="4">
    <source>
        <dbReference type="ARBA" id="ARBA00015925"/>
    </source>
</evidence>
<sequence length="271" mass="30618">YISTTDDPFINLAIEEWLLRHSDPDRMTLYLWRNRPCVVIGRNQNPWKECDQVTMKQKDIWLVRRQSGGGTVYHDLGNSLYTVIMPRSKFTRKASAQLVARALHMLDIPAGVNERHDITIGNRKISGSAYKIIGKSAYHHGTMLINSNLTSLSDCLKNSRVSIVSKGVESVRSPVTKLADYSLTVNHKAFCDAVQSEFEQSYCDAGNNLTPIYIDKRMADGIQHIAEYETKLKVSRPTTWDWVYGQTPEFENTIDCQPIGLSAVSSCSTRL</sequence>
<comment type="similarity">
    <text evidence="3">Belongs to the LplA family.</text>
</comment>
<evidence type="ECO:0000256" key="2">
    <source>
        <dbReference type="ARBA" id="ARBA00005085"/>
    </source>
</evidence>
<dbReference type="Pfam" id="PF21948">
    <property type="entry name" value="LplA-B_cat"/>
    <property type="match status" value="1"/>
</dbReference>
<gene>
    <name evidence="6" type="ORF">BJ085DRAFT_21033</name>
</gene>
<dbReference type="PANTHER" id="PTHR12561">
    <property type="entry name" value="LIPOATE-PROTEIN LIGASE"/>
    <property type="match status" value="1"/>
</dbReference>
<dbReference type="GO" id="GO:0017118">
    <property type="term" value="F:lipoyltransferase activity"/>
    <property type="evidence" value="ECO:0007669"/>
    <property type="project" value="TreeGrafter"/>
</dbReference>
<dbReference type="InterPro" id="IPR045864">
    <property type="entry name" value="aa-tRNA-synth_II/BPL/LPL"/>
</dbReference>
<comment type="function">
    <text evidence="1">Catalyzes both the ATP-dependent activation of exogenously supplied lipoate to lipoyl-AMP and the transfer of the activated lipoyl onto the lipoyl domains of lipoate-dependent enzymes.</text>
</comment>
<dbReference type="EMBL" id="ML002528">
    <property type="protein sequence ID" value="RKP37190.1"/>
    <property type="molecule type" value="Genomic_DNA"/>
</dbReference>
<proteinExistence type="inferred from homology"/>
<dbReference type="GO" id="GO:0005739">
    <property type="term" value="C:mitochondrion"/>
    <property type="evidence" value="ECO:0007669"/>
    <property type="project" value="TreeGrafter"/>
</dbReference>
<feature type="non-terminal residue" evidence="6">
    <location>
        <position position="1"/>
    </location>
</feature>
<dbReference type="SUPFAM" id="SSF55681">
    <property type="entry name" value="Class II aaRS and biotin synthetases"/>
    <property type="match status" value="1"/>
</dbReference>